<evidence type="ECO:0000256" key="3">
    <source>
        <dbReference type="ARBA" id="ARBA00023274"/>
    </source>
</evidence>
<dbReference type="InterPro" id="IPR000054">
    <property type="entry name" value="Ribosomal_eL31"/>
</dbReference>
<proteinExistence type="inferred from homology"/>
<protein>
    <recommendedName>
        <fullName evidence="5">60S ribosomal protein L31</fullName>
    </recommendedName>
</protein>
<organism evidence="4">
    <name type="scientific">Heterosigma akashiwo</name>
    <name type="common">Chromophytic alga</name>
    <name type="synonym">Heterosigma carterae</name>
    <dbReference type="NCBI Taxonomy" id="2829"/>
    <lineage>
        <taxon>Eukaryota</taxon>
        <taxon>Sar</taxon>
        <taxon>Stramenopiles</taxon>
        <taxon>Ochrophyta</taxon>
        <taxon>Raphidophyceae</taxon>
        <taxon>Chattonellales</taxon>
        <taxon>Chattonellaceae</taxon>
        <taxon>Heterosigma</taxon>
    </lineage>
</organism>
<gene>
    <name evidence="4" type="ORF">HAKA00212_LOCUS24109</name>
</gene>
<dbReference type="Gene3D" id="3.10.440.10">
    <property type="match status" value="1"/>
</dbReference>
<dbReference type="AlphaFoldDB" id="A0A7S3YCZ3"/>
<evidence type="ECO:0000256" key="2">
    <source>
        <dbReference type="ARBA" id="ARBA00022980"/>
    </source>
</evidence>
<dbReference type="GO" id="GO:0003735">
    <property type="term" value="F:structural constituent of ribosome"/>
    <property type="evidence" value="ECO:0007669"/>
    <property type="project" value="InterPro"/>
</dbReference>
<dbReference type="EMBL" id="HBIU01054787">
    <property type="protein sequence ID" value="CAE0647898.1"/>
    <property type="molecule type" value="Transcribed_RNA"/>
</dbReference>
<evidence type="ECO:0008006" key="5">
    <source>
        <dbReference type="Google" id="ProtNLM"/>
    </source>
</evidence>
<dbReference type="GO" id="GO:0022625">
    <property type="term" value="C:cytosolic large ribosomal subunit"/>
    <property type="evidence" value="ECO:0007669"/>
    <property type="project" value="TreeGrafter"/>
</dbReference>
<dbReference type="PANTHER" id="PTHR10956:SF0">
    <property type="entry name" value="60S RIBOSOMAL PROTEIN L31"/>
    <property type="match status" value="1"/>
</dbReference>
<accession>A0A7S3YCZ3</accession>
<dbReference type="SMART" id="SM01380">
    <property type="entry name" value="Ribosomal_L31e"/>
    <property type="match status" value="1"/>
</dbReference>
<name>A0A7S3YCZ3_HETAK</name>
<evidence type="ECO:0000256" key="1">
    <source>
        <dbReference type="ARBA" id="ARBA00010808"/>
    </source>
</evidence>
<evidence type="ECO:0000313" key="4">
    <source>
        <dbReference type="EMBL" id="CAE0647898.1"/>
    </source>
</evidence>
<dbReference type="InterPro" id="IPR023621">
    <property type="entry name" value="Ribosomal_eL31_dom_sf"/>
</dbReference>
<keyword evidence="3" id="KW-0687">Ribonucleoprotein</keyword>
<sequence length="187" mass="21349">MVQKSLKGKVLGKEKKLAAVAERRKAVSLRAKKDDNRWNRVLNKMSADKKAKFSALTKVARRGITRRALNRKNERKPDSIAYECTIHMAKFLKGKTFHKRAPTAVKKIRAFAHKMMRTKDNRVDATLNNFLWSRGVKGVPKRVRVLIQRKVAEQGENGSGRKHLYSVITHVPCESFEGTLTKTVVKQ</sequence>
<dbReference type="Pfam" id="PF01198">
    <property type="entry name" value="Ribosomal_L31e"/>
    <property type="match status" value="1"/>
</dbReference>
<comment type="similarity">
    <text evidence="1">Belongs to the eukaryotic ribosomal protein eL31 family.</text>
</comment>
<reference evidence="4" key="1">
    <citation type="submission" date="2021-01" db="EMBL/GenBank/DDBJ databases">
        <authorList>
            <person name="Corre E."/>
            <person name="Pelletier E."/>
            <person name="Niang G."/>
            <person name="Scheremetjew M."/>
            <person name="Finn R."/>
            <person name="Kale V."/>
            <person name="Holt S."/>
            <person name="Cochrane G."/>
            <person name="Meng A."/>
            <person name="Brown T."/>
            <person name="Cohen L."/>
        </authorList>
    </citation>
    <scope>NUCLEOTIDE SEQUENCE</scope>
    <source>
        <strain evidence="4">CCMP3107</strain>
    </source>
</reference>
<dbReference type="PANTHER" id="PTHR10956">
    <property type="entry name" value="60S RIBOSOMAL PROTEIN L31"/>
    <property type="match status" value="1"/>
</dbReference>
<keyword evidence="2" id="KW-0689">Ribosomal protein</keyword>
<dbReference type="FunFam" id="3.10.440.10:FF:000001">
    <property type="entry name" value="60S ribosomal protein L31"/>
    <property type="match status" value="1"/>
</dbReference>
<dbReference type="SUPFAM" id="SSF54575">
    <property type="entry name" value="Ribosomal protein L31e"/>
    <property type="match status" value="1"/>
</dbReference>
<dbReference type="GO" id="GO:0002181">
    <property type="term" value="P:cytoplasmic translation"/>
    <property type="evidence" value="ECO:0007669"/>
    <property type="project" value="TreeGrafter"/>
</dbReference>